<keyword evidence="3" id="KW-1185">Reference proteome</keyword>
<evidence type="ECO:0000313" key="2">
    <source>
        <dbReference type="EMBL" id="EAQ83360.1"/>
    </source>
</evidence>
<organism evidence="2 3">
    <name type="scientific">Chaetomium globosum (strain ATCC 6205 / CBS 148.51 / DSM 1962 / NBRC 6347 / NRRL 1970)</name>
    <name type="common">Soil fungus</name>
    <dbReference type="NCBI Taxonomy" id="306901"/>
    <lineage>
        <taxon>Eukaryota</taxon>
        <taxon>Fungi</taxon>
        <taxon>Dikarya</taxon>
        <taxon>Ascomycota</taxon>
        <taxon>Pezizomycotina</taxon>
        <taxon>Sordariomycetes</taxon>
        <taxon>Sordariomycetidae</taxon>
        <taxon>Sordariales</taxon>
        <taxon>Chaetomiaceae</taxon>
        <taxon>Chaetomium</taxon>
    </lineage>
</organism>
<dbReference type="AlphaFoldDB" id="Q2GQJ0"/>
<name>Q2GQJ0_CHAGB</name>
<dbReference type="OrthoDB" id="4177740at2759"/>
<accession>Q2GQJ0</accession>
<gene>
    <name evidence="2" type="ORF">CHGG_09764</name>
</gene>
<dbReference type="eggNOG" id="ENOG502SYJR">
    <property type="taxonomic scope" value="Eukaryota"/>
</dbReference>
<dbReference type="InParanoid" id="Q2GQJ0"/>
<dbReference type="EMBL" id="CH408035">
    <property type="protein sequence ID" value="EAQ83360.1"/>
    <property type="molecule type" value="Genomic_DNA"/>
</dbReference>
<feature type="compositionally biased region" description="Acidic residues" evidence="1">
    <location>
        <begin position="197"/>
        <end position="229"/>
    </location>
</feature>
<dbReference type="HOGENOM" id="CLU_1133469_0_0_1"/>
<dbReference type="VEuPathDB" id="FungiDB:CHGG_09764"/>
<proteinExistence type="predicted"/>
<sequence>MSTKLTHLETLRRTEVEQEQIKKLLTNRERFGWTNIDRSTEARNGCLGFSNPIGTGLDLPFHNFAHHWPYINREYQSVCAYFPVNTSRPHVACLVADSMEASTTGGQALRSDVDYAIAMVLWQLSEGQHTNHHTKPALIYTLERDQHARITQAHFDSKRQKLVLRQSRHLDLSGPEPTPDAFLLLRWIACRPAGETEYPEEGGDGGGEEGDGDRDGGDGDGDGDGDGGEGDPPGVAPRLVVVGCA</sequence>
<evidence type="ECO:0000256" key="1">
    <source>
        <dbReference type="SAM" id="MobiDB-lite"/>
    </source>
</evidence>
<reference evidence="3" key="1">
    <citation type="journal article" date="2015" name="Genome Announc.">
        <title>Draft genome sequence of the cellulolytic fungus Chaetomium globosum.</title>
        <authorList>
            <person name="Cuomo C.A."/>
            <person name="Untereiner W.A."/>
            <person name="Ma L.-J."/>
            <person name="Grabherr M."/>
            <person name="Birren B.W."/>
        </authorList>
    </citation>
    <scope>NUCLEOTIDE SEQUENCE [LARGE SCALE GENOMIC DNA]</scope>
    <source>
        <strain evidence="3">ATCC 6205 / CBS 148.51 / DSM 1962 / NBRC 6347 / NRRL 1970</strain>
    </source>
</reference>
<protein>
    <submittedName>
        <fullName evidence="2">Uncharacterized protein</fullName>
    </submittedName>
</protein>
<evidence type="ECO:0000313" key="3">
    <source>
        <dbReference type="Proteomes" id="UP000001056"/>
    </source>
</evidence>
<feature type="region of interest" description="Disordered" evidence="1">
    <location>
        <begin position="195"/>
        <end position="245"/>
    </location>
</feature>
<dbReference type="RefSeq" id="XP_001227691.1">
    <property type="nucleotide sequence ID" value="XM_001227690.1"/>
</dbReference>
<dbReference type="Proteomes" id="UP000001056">
    <property type="component" value="Unassembled WGS sequence"/>
</dbReference>
<dbReference type="GeneID" id="4396335"/>